<comment type="caution">
    <text evidence="1">The sequence shown here is derived from an EMBL/GenBank/DDBJ whole genome shotgun (WGS) entry which is preliminary data.</text>
</comment>
<evidence type="ECO:0000313" key="1">
    <source>
        <dbReference type="EMBL" id="TVU25099.1"/>
    </source>
</evidence>
<name>A0A5J9UMP9_9POAL</name>
<protein>
    <submittedName>
        <fullName evidence="1">Uncharacterized protein</fullName>
    </submittedName>
</protein>
<dbReference type="AlphaFoldDB" id="A0A5J9UMP9"/>
<feature type="non-terminal residue" evidence="1">
    <location>
        <position position="1"/>
    </location>
</feature>
<accession>A0A5J9UMP9</accession>
<dbReference type="EMBL" id="RWGY01000013">
    <property type="protein sequence ID" value="TVU25099.1"/>
    <property type="molecule type" value="Genomic_DNA"/>
</dbReference>
<keyword evidence="2" id="KW-1185">Reference proteome</keyword>
<organism evidence="1 2">
    <name type="scientific">Eragrostis curvula</name>
    <name type="common">weeping love grass</name>
    <dbReference type="NCBI Taxonomy" id="38414"/>
    <lineage>
        <taxon>Eukaryota</taxon>
        <taxon>Viridiplantae</taxon>
        <taxon>Streptophyta</taxon>
        <taxon>Embryophyta</taxon>
        <taxon>Tracheophyta</taxon>
        <taxon>Spermatophyta</taxon>
        <taxon>Magnoliopsida</taxon>
        <taxon>Liliopsida</taxon>
        <taxon>Poales</taxon>
        <taxon>Poaceae</taxon>
        <taxon>PACMAD clade</taxon>
        <taxon>Chloridoideae</taxon>
        <taxon>Eragrostideae</taxon>
        <taxon>Eragrostidinae</taxon>
        <taxon>Eragrostis</taxon>
    </lineage>
</organism>
<dbReference type="Proteomes" id="UP000324897">
    <property type="component" value="Chromosome 2"/>
</dbReference>
<reference evidence="1 2" key="1">
    <citation type="journal article" date="2019" name="Sci. Rep.">
        <title>A high-quality genome of Eragrostis curvula grass provides insights into Poaceae evolution and supports new strategies to enhance forage quality.</title>
        <authorList>
            <person name="Carballo J."/>
            <person name="Santos B.A.C.M."/>
            <person name="Zappacosta D."/>
            <person name="Garbus I."/>
            <person name="Selva J.P."/>
            <person name="Gallo C.A."/>
            <person name="Diaz A."/>
            <person name="Albertini E."/>
            <person name="Caccamo M."/>
            <person name="Echenique V."/>
        </authorList>
    </citation>
    <scope>NUCLEOTIDE SEQUENCE [LARGE SCALE GENOMIC DNA]</scope>
    <source>
        <strain evidence="2">cv. Victoria</strain>
        <tissue evidence="1">Leaf</tissue>
    </source>
</reference>
<gene>
    <name evidence="1" type="ORF">EJB05_27579</name>
</gene>
<evidence type="ECO:0000313" key="2">
    <source>
        <dbReference type="Proteomes" id="UP000324897"/>
    </source>
</evidence>
<sequence>MGSTSAGSRSIVLVLKNLLWRKSEEVIGELPGAVNQGGAERPQPQPRRYGDVKLLHRQSQFKQQGEE</sequence>
<dbReference type="Gramene" id="TVU25099">
    <property type="protein sequence ID" value="TVU25099"/>
    <property type="gene ID" value="EJB05_27579"/>
</dbReference>
<proteinExistence type="predicted"/>